<name>A0AAD5SX68_9FUNG</name>
<proteinExistence type="predicted"/>
<feature type="coiled-coil region" evidence="1">
    <location>
        <begin position="515"/>
        <end position="542"/>
    </location>
</feature>
<feature type="compositionally biased region" description="Polar residues" evidence="2">
    <location>
        <begin position="35"/>
        <end position="45"/>
    </location>
</feature>
<evidence type="ECO:0000313" key="4">
    <source>
        <dbReference type="Proteomes" id="UP001211907"/>
    </source>
</evidence>
<feature type="compositionally biased region" description="Polar residues" evidence="2">
    <location>
        <begin position="1"/>
        <end position="23"/>
    </location>
</feature>
<evidence type="ECO:0000313" key="3">
    <source>
        <dbReference type="EMBL" id="KAJ3115566.1"/>
    </source>
</evidence>
<evidence type="ECO:0000256" key="1">
    <source>
        <dbReference type="SAM" id="Coils"/>
    </source>
</evidence>
<feature type="coiled-coil region" evidence="1">
    <location>
        <begin position="193"/>
        <end position="223"/>
    </location>
</feature>
<sequence>MAGSQQKASSSHDTPTPPQTETSIPGGVPKRTHSLGRNSVAINLTQDQLFQSQTQQQQQQYRQTNSEPTTTTATTAASMADAIRPLNSFPSGDDTESSSKLKQLEFVITSLQSTITQQRQRITEVMTDFEESRNASMRSAFEREVLVAKIDAQRETIDILNRQLASRDKSIARMSGQVDSAHAENIDASHDVLRRLFAKDDEIERLTKELEQEKTRASAFETETEILKKDVGDVKSELEGVRKMYEDTVAEFSDKEKEYFAEYTDLISELNTMKNDAGTAAAAATAESASQEEASAAKIATLENELETLFAELKNVEQSYEAKLSEVTQELALSNRKLETVQASKELVASEADSEIRKLKSELKEAVDAAAATQNKFESELQEKENLYISQNSTIIELRNQIVALKNKMTMADAELLEAYSLSSNFTSSDTQQQQQQSQKQQQSSGSVSWSVSNTDSQVAVAGTDMTRKPNVEKIKREAATLLNRFDSVNLSRFATLVTKISSSSNRNGELAMNVFKANEEIMQLKEIMANLARELNGETKEVAGELAEVKRAIDSWIEQVLDELSASSSSNSS</sequence>
<feature type="compositionally biased region" description="Low complexity" evidence="2">
    <location>
        <begin position="46"/>
        <end position="72"/>
    </location>
</feature>
<feature type="region of interest" description="Disordered" evidence="2">
    <location>
        <begin position="1"/>
        <end position="72"/>
    </location>
</feature>
<evidence type="ECO:0000256" key="2">
    <source>
        <dbReference type="SAM" id="MobiDB-lite"/>
    </source>
</evidence>
<protein>
    <submittedName>
        <fullName evidence="3">Uncharacterized protein</fullName>
    </submittedName>
</protein>
<dbReference type="AlphaFoldDB" id="A0AAD5SX68"/>
<gene>
    <name evidence="3" type="ORF">HK100_001303</name>
</gene>
<keyword evidence="4" id="KW-1185">Reference proteome</keyword>
<organism evidence="3 4">
    <name type="scientific">Physocladia obscura</name>
    <dbReference type="NCBI Taxonomy" id="109957"/>
    <lineage>
        <taxon>Eukaryota</taxon>
        <taxon>Fungi</taxon>
        <taxon>Fungi incertae sedis</taxon>
        <taxon>Chytridiomycota</taxon>
        <taxon>Chytridiomycota incertae sedis</taxon>
        <taxon>Chytridiomycetes</taxon>
        <taxon>Chytridiales</taxon>
        <taxon>Chytriomycetaceae</taxon>
        <taxon>Physocladia</taxon>
    </lineage>
</organism>
<dbReference type="Gene3D" id="1.20.58.70">
    <property type="match status" value="1"/>
</dbReference>
<accession>A0AAD5SX68</accession>
<feature type="coiled-coil region" evidence="1">
    <location>
        <begin position="292"/>
        <end position="415"/>
    </location>
</feature>
<reference evidence="3" key="1">
    <citation type="submission" date="2020-05" db="EMBL/GenBank/DDBJ databases">
        <title>Phylogenomic resolution of chytrid fungi.</title>
        <authorList>
            <person name="Stajich J.E."/>
            <person name="Amses K."/>
            <person name="Simmons R."/>
            <person name="Seto K."/>
            <person name="Myers J."/>
            <person name="Bonds A."/>
            <person name="Quandt C.A."/>
            <person name="Barry K."/>
            <person name="Liu P."/>
            <person name="Grigoriev I."/>
            <person name="Longcore J.E."/>
            <person name="James T.Y."/>
        </authorList>
    </citation>
    <scope>NUCLEOTIDE SEQUENCE</scope>
    <source>
        <strain evidence="3">JEL0513</strain>
    </source>
</reference>
<dbReference type="Proteomes" id="UP001211907">
    <property type="component" value="Unassembled WGS sequence"/>
</dbReference>
<dbReference type="EMBL" id="JADGJH010001282">
    <property type="protein sequence ID" value="KAJ3115566.1"/>
    <property type="molecule type" value="Genomic_DNA"/>
</dbReference>
<comment type="caution">
    <text evidence="3">The sequence shown here is derived from an EMBL/GenBank/DDBJ whole genome shotgun (WGS) entry which is preliminary data.</text>
</comment>
<feature type="region of interest" description="Disordered" evidence="2">
    <location>
        <begin position="428"/>
        <end position="452"/>
    </location>
</feature>
<keyword evidence="1" id="KW-0175">Coiled coil</keyword>